<dbReference type="KEGG" id="bgok:Pr1d_17190"/>
<dbReference type="AlphaFoldDB" id="A0A5B9QA10"/>
<reference evidence="1 2" key="1">
    <citation type="submission" date="2019-08" db="EMBL/GenBank/DDBJ databases">
        <title>Deep-cultivation of Planctomycetes and their phenomic and genomic characterization uncovers novel biology.</title>
        <authorList>
            <person name="Wiegand S."/>
            <person name="Jogler M."/>
            <person name="Boedeker C."/>
            <person name="Pinto D."/>
            <person name="Vollmers J."/>
            <person name="Rivas-Marin E."/>
            <person name="Kohn T."/>
            <person name="Peeters S.H."/>
            <person name="Heuer A."/>
            <person name="Rast P."/>
            <person name="Oberbeckmann S."/>
            <person name="Bunk B."/>
            <person name="Jeske O."/>
            <person name="Meyerdierks A."/>
            <person name="Storesund J.E."/>
            <person name="Kallscheuer N."/>
            <person name="Luecker S."/>
            <person name="Lage O.M."/>
            <person name="Pohl T."/>
            <person name="Merkel B.J."/>
            <person name="Hornburger P."/>
            <person name="Mueller R.-W."/>
            <person name="Bruemmer F."/>
            <person name="Labrenz M."/>
            <person name="Spormann A.M."/>
            <person name="Op den Camp H."/>
            <person name="Overmann J."/>
            <person name="Amann R."/>
            <person name="Jetten M.S.M."/>
            <person name="Mascher T."/>
            <person name="Medema M.H."/>
            <person name="Devos D.P."/>
            <person name="Kaster A.-K."/>
            <person name="Ovreas L."/>
            <person name="Rohde M."/>
            <person name="Galperin M.Y."/>
            <person name="Jogler C."/>
        </authorList>
    </citation>
    <scope>NUCLEOTIDE SEQUENCE [LARGE SCALE GENOMIC DNA]</scope>
    <source>
        <strain evidence="1 2">Pr1d</strain>
    </source>
</reference>
<dbReference type="EMBL" id="CP042913">
    <property type="protein sequence ID" value="QEG34440.1"/>
    <property type="molecule type" value="Genomic_DNA"/>
</dbReference>
<gene>
    <name evidence="1" type="ORF">Pr1d_17190</name>
</gene>
<dbReference type="OrthoDB" id="515428at2"/>
<dbReference type="Proteomes" id="UP000323917">
    <property type="component" value="Chromosome"/>
</dbReference>
<protein>
    <submittedName>
        <fullName evidence="1">Helix-turn-helix domain protein</fullName>
    </submittedName>
</protein>
<accession>A0A5B9QA10</accession>
<organism evidence="1 2">
    <name type="scientific">Bythopirellula goksoeyrii</name>
    <dbReference type="NCBI Taxonomy" id="1400387"/>
    <lineage>
        <taxon>Bacteria</taxon>
        <taxon>Pseudomonadati</taxon>
        <taxon>Planctomycetota</taxon>
        <taxon>Planctomycetia</taxon>
        <taxon>Pirellulales</taxon>
        <taxon>Lacipirellulaceae</taxon>
        <taxon>Bythopirellula</taxon>
    </lineage>
</organism>
<evidence type="ECO:0000313" key="1">
    <source>
        <dbReference type="EMBL" id="QEG34440.1"/>
    </source>
</evidence>
<proteinExistence type="predicted"/>
<evidence type="ECO:0000313" key="2">
    <source>
        <dbReference type="Proteomes" id="UP000323917"/>
    </source>
</evidence>
<sequence length="77" mass="8564">MTVTANTELAALLDETKPAALKNEDQAAAFLGNISKKHLFNLRKYAGLPFIPVGNRIMYSPESLAEWCKSREQRIGN</sequence>
<keyword evidence="2" id="KW-1185">Reference proteome</keyword>
<name>A0A5B9QA10_9BACT</name>
<dbReference type="RefSeq" id="WP_148073090.1">
    <property type="nucleotide sequence ID" value="NZ_CP042913.1"/>
</dbReference>